<keyword evidence="12" id="KW-0325">Glycoprotein</keyword>
<dbReference type="GO" id="GO:0016787">
    <property type="term" value="F:hydrolase activity"/>
    <property type="evidence" value="ECO:0007669"/>
    <property type="project" value="UniProtKB-KW"/>
</dbReference>
<accession>A0A1Z1C495</accession>
<keyword evidence="10" id="KW-0378">Hydrolase</keyword>
<sequence length="491" mass="51794">MAVSSLPCPFTPPIWPAKAAVAFYSLSSIILARTERLYLGLQVQIMALPEVLHDGVLKNVCSLLSSTTFDYSSIPSIMSSLLPSLRKLSKFILSYSSLLLTSSSSALGGSPPTCSNPQTSCQNTTAVSNTCCFNSPGGLLLQTQFWDTDPATGPTNSWTIHGLWPDNCDGTYEQNCDPSRAYTNITAILTAAGQTSLLSYMNTYWKNDPDDGSDESLWEHEWEKHGTCISTLDTDCYTNYTPQEEVVDFFNKVVSLFKTLPSYTWLSNAGIVPSSSTTYTSAQILAALKAPRGVSAVIQCANTNQLDEVWYFYDVQGSVQTGTFIPTNPVGSSSDCPSTGIKYLPKSGSPAPPTTTTTTTTTTAPTGTTAPGTPFSGKGYLQVTEGGANNGCIISGGTWYIGGTCATFTATASGTGFTLTSSKGKCAIQSTDLVCSSTVTTATVFTTSGSDLAYNGSPAFYASSVPAGTTQVTVSTAKSADSLVITWQPTS</sequence>
<dbReference type="GO" id="GO:0005576">
    <property type="term" value="C:extracellular region"/>
    <property type="evidence" value="ECO:0007669"/>
    <property type="project" value="TreeGrafter"/>
</dbReference>
<dbReference type="SUPFAM" id="SSF55895">
    <property type="entry name" value="Ribonuclease Rh-like"/>
    <property type="match status" value="1"/>
</dbReference>
<evidence type="ECO:0000256" key="10">
    <source>
        <dbReference type="ARBA" id="ARBA00022801"/>
    </source>
</evidence>
<dbReference type="EC" id="4.6.1.19" evidence="4"/>
<dbReference type="Gene3D" id="3.90.730.10">
    <property type="entry name" value="Ribonuclease T2-like"/>
    <property type="match status" value="1"/>
</dbReference>
<dbReference type="PANTHER" id="PTHR11240:SF22">
    <property type="entry name" value="RIBONUCLEASE T2"/>
    <property type="match status" value="1"/>
</dbReference>
<dbReference type="Pfam" id="PF00445">
    <property type="entry name" value="Ribonuclease_T2"/>
    <property type="match status" value="1"/>
</dbReference>
<dbReference type="PANTHER" id="PTHR11240">
    <property type="entry name" value="RIBONUCLEASE T2"/>
    <property type="match status" value="1"/>
</dbReference>
<evidence type="ECO:0000256" key="4">
    <source>
        <dbReference type="ARBA" id="ARBA00012571"/>
    </source>
</evidence>
<evidence type="ECO:0000256" key="7">
    <source>
        <dbReference type="ARBA" id="ARBA00022722"/>
    </source>
</evidence>
<keyword evidence="11" id="KW-1015">Disulfide bond</keyword>
<dbReference type="EMBL" id="KX264254">
    <property type="protein sequence ID" value="ANM86390.1"/>
    <property type="molecule type" value="Genomic_DNA"/>
</dbReference>
<dbReference type="PROSITE" id="PS00531">
    <property type="entry name" value="RNASE_T2_2"/>
    <property type="match status" value="1"/>
</dbReference>
<dbReference type="CDD" id="cd01061">
    <property type="entry name" value="RNase_T2_euk"/>
    <property type="match status" value="1"/>
</dbReference>
<evidence type="ECO:0000256" key="6">
    <source>
        <dbReference type="ARBA" id="ARBA00022554"/>
    </source>
</evidence>
<dbReference type="InterPro" id="IPR033697">
    <property type="entry name" value="Ribonuclease_T2_eukaryotic"/>
</dbReference>
<dbReference type="InterPro" id="IPR001568">
    <property type="entry name" value="RNase_T2-like"/>
</dbReference>
<reference evidence="21" key="2">
    <citation type="submission" date="2017-12" db="EMBL/GenBank/DDBJ databases">
        <title>Genome Sequencing Reveals a Rich Biosynthetic Potential.</title>
        <authorList>
            <person name="Bertrand R.L."/>
            <person name="Abdel-Hameed M.E."/>
            <person name="Sorensen J.L."/>
        </authorList>
    </citation>
    <scope>NUCLEOTIDE SEQUENCE</scope>
</reference>
<evidence type="ECO:0000256" key="15">
    <source>
        <dbReference type="ARBA" id="ARBA00071169"/>
    </source>
</evidence>
<dbReference type="Pfam" id="PF25488">
    <property type="entry name" value="RNaseT2L_C"/>
    <property type="match status" value="1"/>
</dbReference>
<protein>
    <recommendedName>
        <fullName evidence="15">Ribonuclease T2-like</fullName>
        <ecNumber evidence="4">4.6.1.19</ecNumber>
    </recommendedName>
</protein>
<evidence type="ECO:0000256" key="11">
    <source>
        <dbReference type="ARBA" id="ARBA00023157"/>
    </source>
</evidence>
<evidence type="ECO:0000256" key="13">
    <source>
        <dbReference type="ARBA" id="ARBA00023239"/>
    </source>
</evidence>
<comment type="function">
    <text evidence="14">Rnase which modulates cell survival under stress conditions. Released from the vacuole to the cytoplasm during stress to promote tRNA and rRNA cleavage and to activate separately a downstream pathway that promotes cell death. Involved in cell size, vacuolar morphology and growth at high temperatures and high salt concentration.</text>
</comment>
<dbReference type="FunFam" id="3.90.730.10:FF:000004">
    <property type="entry name" value="Ribonuclease T2-like"/>
    <property type="match status" value="1"/>
</dbReference>
<proteinExistence type="inferred from homology"/>
<organism evidence="20">
    <name type="scientific">Cladonia uncialis subsp. uncialis</name>
    <dbReference type="NCBI Taxonomy" id="180999"/>
    <lineage>
        <taxon>Eukaryota</taxon>
        <taxon>Fungi</taxon>
        <taxon>Dikarya</taxon>
        <taxon>Ascomycota</taxon>
        <taxon>Pezizomycotina</taxon>
        <taxon>Lecanoromycetes</taxon>
        <taxon>OSLEUM clade</taxon>
        <taxon>Lecanoromycetidae</taxon>
        <taxon>Lecanorales</taxon>
        <taxon>Lecanorineae</taxon>
        <taxon>Cladoniaceae</taxon>
        <taxon>Cladonia</taxon>
    </lineage>
</organism>
<keyword evidence="9" id="KW-0255">Endonuclease</keyword>
<comment type="similarity">
    <text evidence="3 17">Belongs to the RNase T2 family.</text>
</comment>
<evidence type="ECO:0000256" key="12">
    <source>
        <dbReference type="ARBA" id="ARBA00023180"/>
    </source>
</evidence>
<evidence type="ECO:0000259" key="19">
    <source>
        <dbReference type="Pfam" id="PF25488"/>
    </source>
</evidence>
<feature type="compositionally biased region" description="Low complexity" evidence="18">
    <location>
        <begin position="354"/>
        <end position="374"/>
    </location>
</feature>
<evidence type="ECO:0000313" key="21">
    <source>
        <dbReference type="EMBL" id="AUW31125.1"/>
    </source>
</evidence>
<dbReference type="GO" id="GO:0033897">
    <property type="term" value="F:ribonuclease T2 activity"/>
    <property type="evidence" value="ECO:0007669"/>
    <property type="project" value="UniProtKB-EC"/>
</dbReference>
<comment type="subcellular location">
    <subcellularLocation>
        <location evidence="2">Cytoplasm</location>
    </subcellularLocation>
    <subcellularLocation>
        <location evidence="1">Vacuole lumen</location>
    </subcellularLocation>
</comment>
<dbReference type="InterPro" id="IPR057328">
    <property type="entry name" value="RNaseT2L_C"/>
</dbReference>
<feature type="region of interest" description="Disordered" evidence="18">
    <location>
        <begin position="344"/>
        <end position="376"/>
    </location>
</feature>
<dbReference type="GO" id="GO:0003723">
    <property type="term" value="F:RNA binding"/>
    <property type="evidence" value="ECO:0007669"/>
    <property type="project" value="InterPro"/>
</dbReference>
<evidence type="ECO:0000256" key="18">
    <source>
        <dbReference type="SAM" id="MobiDB-lite"/>
    </source>
</evidence>
<keyword evidence="8" id="KW-0732">Signal</keyword>
<dbReference type="EMBL" id="MG777492">
    <property type="protein sequence ID" value="AUW31125.1"/>
    <property type="molecule type" value="Genomic_DNA"/>
</dbReference>
<feature type="active site" evidence="16">
    <location>
        <position position="221"/>
    </location>
</feature>
<evidence type="ECO:0000256" key="16">
    <source>
        <dbReference type="PIRSR" id="PIRSR633697-1"/>
    </source>
</evidence>
<evidence type="ECO:0000256" key="5">
    <source>
        <dbReference type="ARBA" id="ARBA00022490"/>
    </source>
</evidence>
<keyword evidence="6" id="KW-0926">Vacuole</keyword>
<evidence type="ECO:0000256" key="14">
    <source>
        <dbReference type="ARBA" id="ARBA00025494"/>
    </source>
</evidence>
<dbReference type="InterPro" id="IPR036430">
    <property type="entry name" value="RNase_T2-like_sf"/>
</dbReference>
<dbReference type="GO" id="GO:0005775">
    <property type="term" value="C:vacuolar lumen"/>
    <property type="evidence" value="ECO:0007669"/>
    <property type="project" value="UniProtKB-SubCell"/>
</dbReference>
<evidence type="ECO:0000256" key="8">
    <source>
        <dbReference type="ARBA" id="ARBA00022729"/>
    </source>
</evidence>
<dbReference type="AlphaFoldDB" id="A0A1Z1C495"/>
<dbReference type="InterPro" id="IPR033130">
    <property type="entry name" value="RNase_T2_His_AS_2"/>
</dbReference>
<evidence type="ECO:0000313" key="20">
    <source>
        <dbReference type="EMBL" id="ANM86390.1"/>
    </source>
</evidence>
<evidence type="ECO:0000256" key="2">
    <source>
        <dbReference type="ARBA" id="ARBA00004496"/>
    </source>
</evidence>
<keyword evidence="13" id="KW-0456">Lyase</keyword>
<reference evidence="20" key="1">
    <citation type="submission" date="2016-05" db="EMBL/GenBank/DDBJ databases">
        <title>Lichen genome sequencing reveals its rich biosynthetic potential.</title>
        <authorList>
            <person name="Bertrand R.L."/>
            <person name="Abdel-Hameed M."/>
            <person name="Sorensen J.L."/>
        </authorList>
    </citation>
    <scope>NUCLEOTIDE SEQUENCE</scope>
</reference>
<dbReference type="PROSITE" id="PS00530">
    <property type="entry name" value="RNASE_T2_1"/>
    <property type="match status" value="1"/>
</dbReference>
<feature type="active site" evidence="16">
    <location>
        <position position="161"/>
    </location>
</feature>
<keyword evidence="5" id="KW-0963">Cytoplasm</keyword>
<evidence type="ECO:0000256" key="17">
    <source>
        <dbReference type="RuleBase" id="RU004328"/>
    </source>
</evidence>
<keyword evidence="7" id="KW-0540">Nuclease</keyword>
<feature type="active site" evidence="16">
    <location>
        <position position="225"/>
    </location>
</feature>
<evidence type="ECO:0000256" key="3">
    <source>
        <dbReference type="ARBA" id="ARBA00007469"/>
    </source>
</evidence>
<dbReference type="InterPro" id="IPR018188">
    <property type="entry name" value="RNase_T2_His_AS_1"/>
</dbReference>
<name>A0A1Z1C495_CLAUC</name>
<evidence type="ECO:0000256" key="1">
    <source>
        <dbReference type="ARBA" id="ARBA00004410"/>
    </source>
</evidence>
<feature type="domain" description="RNase T2-like C-terminal" evidence="19">
    <location>
        <begin position="373"/>
        <end position="488"/>
    </location>
</feature>
<evidence type="ECO:0000256" key="9">
    <source>
        <dbReference type="ARBA" id="ARBA00022759"/>
    </source>
</evidence>
<dbReference type="GO" id="GO:0006401">
    <property type="term" value="P:RNA catabolic process"/>
    <property type="evidence" value="ECO:0007669"/>
    <property type="project" value="TreeGrafter"/>
</dbReference>